<evidence type="ECO:0000313" key="1">
    <source>
        <dbReference type="EMBL" id="SUS06099.1"/>
    </source>
</evidence>
<protein>
    <submittedName>
        <fullName evidence="1">Flagellar FlaF family protein</fullName>
    </submittedName>
</protein>
<keyword evidence="1" id="KW-0966">Cell projection</keyword>
<reference evidence="1" key="1">
    <citation type="submission" date="2018-07" db="EMBL/GenBank/DDBJ databases">
        <authorList>
            <person name="Quirk P.G."/>
            <person name="Krulwich T.A."/>
        </authorList>
    </citation>
    <scope>NUCLEOTIDE SEQUENCE</scope>
</reference>
<dbReference type="InterPro" id="IPR010845">
    <property type="entry name" value="FlaF"/>
</dbReference>
<keyword evidence="1" id="KW-0282">Flagellum</keyword>
<dbReference type="Pfam" id="PF07309">
    <property type="entry name" value="FlaF"/>
    <property type="match status" value="1"/>
</dbReference>
<proteinExistence type="predicted"/>
<dbReference type="AlphaFoldDB" id="A0A380TEI4"/>
<accession>A0A380TEI4</accession>
<dbReference type="NCBIfam" id="NF009435">
    <property type="entry name" value="PRK12794.1"/>
    <property type="match status" value="1"/>
</dbReference>
<organism evidence="1">
    <name type="scientific">metagenome</name>
    <dbReference type="NCBI Taxonomy" id="256318"/>
    <lineage>
        <taxon>unclassified sequences</taxon>
        <taxon>metagenomes</taxon>
    </lineage>
</organism>
<gene>
    <name evidence="1" type="ORF">DF3PB_2400004</name>
</gene>
<name>A0A380TEI4_9ZZZZ</name>
<sequence length="142" mass="14975">MHDPHTRAATAYMHQGAAVVDQRQLEANVLLKAANLLDAACREPQPHRPLEAALLHNRKLWTVFAAEAADGAGRLPNDLRNNIGSIAIFVFKRTLELMGRPEPAKVDALIEINRTIAAGLMSRAGAAVSGPGAATAAAGQAV</sequence>
<dbReference type="GO" id="GO:0044781">
    <property type="term" value="P:bacterial-type flagellum organization"/>
    <property type="evidence" value="ECO:0007669"/>
    <property type="project" value="InterPro"/>
</dbReference>
<keyword evidence="1" id="KW-0969">Cilium</keyword>
<dbReference type="EMBL" id="UIDG01000158">
    <property type="protein sequence ID" value="SUS06099.1"/>
    <property type="molecule type" value="Genomic_DNA"/>
</dbReference>